<accession>A0A6N0IG57</accession>
<reference evidence="1" key="1">
    <citation type="submission" date="2020-05" db="EMBL/GenBank/DDBJ databases">
        <title>Title: F plasmids are the major carriers of antibiotic resistance genes in human-associated commensal E. coli.</title>
        <authorList>
            <person name="Stephens C."/>
            <person name="Arismendi T."/>
            <person name="Wright M."/>
            <person name="Hartman A."/>
            <person name="Gonzalez A."/>
            <person name="Gill M."/>
            <person name="Pandori M."/>
            <person name="Hess D."/>
        </authorList>
    </citation>
    <scope>NUCLEOTIDE SEQUENCE</scope>
    <source>
        <strain evidence="1">SCU-478</strain>
    </source>
</reference>
<dbReference type="EMBL" id="CP054563">
    <property type="protein sequence ID" value="QKQ33729.1"/>
    <property type="molecule type" value="Genomic_DNA"/>
</dbReference>
<protein>
    <submittedName>
        <fullName evidence="1">Uncharacterized protein</fullName>
    </submittedName>
</protein>
<evidence type="ECO:0000313" key="1">
    <source>
        <dbReference type="EMBL" id="QKQ33729.1"/>
    </source>
</evidence>
<organism evidence="1">
    <name type="scientific">Escherichia coli</name>
    <dbReference type="NCBI Taxonomy" id="562"/>
    <lineage>
        <taxon>Bacteria</taxon>
        <taxon>Pseudomonadati</taxon>
        <taxon>Pseudomonadota</taxon>
        <taxon>Gammaproteobacteria</taxon>
        <taxon>Enterobacterales</taxon>
        <taxon>Enterobacteriaceae</taxon>
        <taxon>Escherichia</taxon>
    </lineage>
</organism>
<dbReference type="AlphaFoldDB" id="A0A6N0IG57"/>
<sequence length="79" mass="9302">MLLIQPVMSESSVLILVMENHDEQRFSIIEVISGKREGYEGRAQQNAMKEGGGIFSKNRRLTKHIRRQRLLIQYYHMKI</sequence>
<proteinExistence type="predicted"/>
<gene>
    <name evidence="1" type="ORF">HPE44_03710</name>
</gene>
<name>A0A6N0IG57_ECOLX</name>